<name>A0A9N7R002_STRHE</name>
<feature type="compositionally biased region" description="Basic and acidic residues" evidence="1">
    <location>
        <begin position="317"/>
        <end position="328"/>
    </location>
</feature>
<feature type="region of interest" description="Disordered" evidence="1">
    <location>
        <begin position="317"/>
        <end position="336"/>
    </location>
</feature>
<comment type="caution">
    <text evidence="2">The sequence shown here is derived from an EMBL/GenBank/DDBJ whole genome shotgun (WGS) entry which is preliminary data.</text>
</comment>
<accession>A0A9N7R002</accession>
<evidence type="ECO:0008006" key="4">
    <source>
        <dbReference type="Google" id="ProtNLM"/>
    </source>
</evidence>
<reference evidence="2" key="1">
    <citation type="submission" date="2019-12" db="EMBL/GenBank/DDBJ databases">
        <authorList>
            <person name="Scholes J."/>
        </authorList>
    </citation>
    <scope>NUCLEOTIDE SEQUENCE</scope>
</reference>
<dbReference type="AlphaFoldDB" id="A0A9N7R002"/>
<feature type="compositionally biased region" description="Polar residues" evidence="1">
    <location>
        <begin position="85"/>
        <end position="104"/>
    </location>
</feature>
<feature type="region of interest" description="Disordered" evidence="1">
    <location>
        <begin position="78"/>
        <end position="104"/>
    </location>
</feature>
<organism evidence="2 3">
    <name type="scientific">Striga hermonthica</name>
    <name type="common">Purple witchweed</name>
    <name type="synonym">Buchnera hermonthica</name>
    <dbReference type="NCBI Taxonomy" id="68872"/>
    <lineage>
        <taxon>Eukaryota</taxon>
        <taxon>Viridiplantae</taxon>
        <taxon>Streptophyta</taxon>
        <taxon>Embryophyta</taxon>
        <taxon>Tracheophyta</taxon>
        <taxon>Spermatophyta</taxon>
        <taxon>Magnoliopsida</taxon>
        <taxon>eudicotyledons</taxon>
        <taxon>Gunneridae</taxon>
        <taxon>Pentapetalae</taxon>
        <taxon>asterids</taxon>
        <taxon>lamiids</taxon>
        <taxon>Lamiales</taxon>
        <taxon>Orobanchaceae</taxon>
        <taxon>Buchnereae</taxon>
        <taxon>Striga</taxon>
    </lineage>
</organism>
<sequence length="336" mass="38076">MGYARGEELKVIEVIGGAIQRANNIDGEAKEAEVIKVEEDHGQDNTVGDTIRTLADNSLLSIAPGQANELENHMIMDDGLETNGKGESSGISSFDTNEKSPPSIFQTPVKELKPLADHVKYVFLGKENTPPVIILSKLTKTQEDELVKVLQSHKQALGWIISDIKRISPSICTHCILWEIEAEPLRQPQHRLNPVVLDVVKAKVLKLMEMSASGEHKKLRTQELEEMRNEADESAQIYKEKTKAFHDKMISRKQFIVGQKVLMYHSRLWLFPRKLRTRGEGHFEVTKFCTHGSIQIRSPSSSKASVVNEHRLKPYHENFQLEHEERMGPQDPVYSE</sequence>
<protein>
    <recommendedName>
        <fullName evidence="4">Reverse transcriptase domain-containing protein</fullName>
    </recommendedName>
</protein>
<dbReference type="Proteomes" id="UP001153555">
    <property type="component" value="Unassembled WGS sequence"/>
</dbReference>
<gene>
    <name evidence="2" type="ORF">SHERM_10476</name>
</gene>
<evidence type="ECO:0000256" key="1">
    <source>
        <dbReference type="SAM" id="MobiDB-lite"/>
    </source>
</evidence>
<dbReference type="EMBL" id="CACSLK010001208">
    <property type="protein sequence ID" value="CAA0807844.1"/>
    <property type="molecule type" value="Genomic_DNA"/>
</dbReference>
<keyword evidence="3" id="KW-1185">Reference proteome</keyword>
<proteinExistence type="predicted"/>
<dbReference type="OrthoDB" id="1750914at2759"/>
<evidence type="ECO:0000313" key="3">
    <source>
        <dbReference type="Proteomes" id="UP001153555"/>
    </source>
</evidence>
<evidence type="ECO:0000313" key="2">
    <source>
        <dbReference type="EMBL" id="CAA0807844.1"/>
    </source>
</evidence>